<accession>A0A316UWI1</accession>
<sequence>MRKKGRGEKTESTKSRIPRTREATGAVRSREHTPTLLPGQRGREWLAALFNFSFWPLAQYEGACYLLPHVTVGWPFIMADDLKKAVVFAISVDAAKTRDKEVESDHRGWCGIGRVRCALISRRRRPVSLVSEGRRRLDLSRLRRAASQWSAA</sequence>
<reference evidence="2 3" key="1">
    <citation type="journal article" date="2018" name="Mol. Biol. Evol.">
        <title>Broad Genomic Sampling Reveals a Smut Pathogenic Ancestry of the Fungal Clade Ustilaginomycotina.</title>
        <authorList>
            <person name="Kijpornyongpan T."/>
            <person name="Mondo S.J."/>
            <person name="Barry K."/>
            <person name="Sandor L."/>
            <person name="Lee J."/>
            <person name="Lipzen A."/>
            <person name="Pangilinan J."/>
            <person name="LaButti K."/>
            <person name="Hainaut M."/>
            <person name="Henrissat B."/>
            <person name="Grigoriev I.V."/>
            <person name="Spatafora J.W."/>
            <person name="Aime M.C."/>
        </authorList>
    </citation>
    <scope>NUCLEOTIDE SEQUENCE [LARGE SCALE GENOMIC DNA]</scope>
    <source>
        <strain evidence="2 3">MCA 5214</strain>
    </source>
</reference>
<dbReference type="EMBL" id="KZ819663">
    <property type="protein sequence ID" value="PWN29649.1"/>
    <property type="molecule type" value="Genomic_DNA"/>
</dbReference>
<evidence type="ECO:0000313" key="2">
    <source>
        <dbReference type="EMBL" id="PWN29649.1"/>
    </source>
</evidence>
<evidence type="ECO:0000313" key="3">
    <source>
        <dbReference type="Proteomes" id="UP000245884"/>
    </source>
</evidence>
<gene>
    <name evidence="2" type="ORF">BDZ90DRAFT_116715</name>
</gene>
<protein>
    <submittedName>
        <fullName evidence="2">Uncharacterized protein</fullName>
    </submittedName>
</protein>
<keyword evidence="3" id="KW-1185">Reference proteome</keyword>
<feature type="compositionally biased region" description="Basic and acidic residues" evidence="1">
    <location>
        <begin position="7"/>
        <end position="33"/>
    </location>
</feature>
<evidence type="ECO:0000256" key="1">
    <source>
        <dbReference type="SAM" id="MobiDB-lite"/>
    </source>
</evidence>
<feature type="region of interest" description="Disordered" evidence="1">
    <location>
        <begin position="1"/>
        <end position="36"/>
    </location>
</feature>
<name>A0A316UWI1_9BASI</name>
<proteinExistence type="predicted"/>
<dbReference type="AlphaFoldDB" id="A0A316UWI1"/>
<dbReference type="GeneID" id="37025080"/>
<dbReference type="Proteomes" id="UP000245884">
    <property type="component" value="Unassembled WGS sequence"/>
</dbReference>
<dbReference type="RefSeq" id="XP_025364261.1">
    <property type="nucleotide sequence ID" value="XM_025503257.1"/>
</dbReference>
<organism evidence="2 3">
    <name type="scientific">Jaminaea rosea</name>
    <dbReference type="NCBI Taxonomy" id="1569628"/>
    <lineage>
        <taxon>Eukaryota</taxon>
        <taxon>Fungi</taxon>
        <taxon>Dikarya</taxon>
        <taxon>Basidiomycota</taxon>
        <taxon>Ustilaginomycotina</taxon>
        <taxon>Exobasidiomycetes</taxon>
        <taxon>Microstromatales</taxon>
        <taxon>Microstromatales incertae sedis</taxon>
        <taxon>Jaminaea</taxon>
    </lineage>
</organism>